<reference evidence="5" key="1">
    <citation type="submission" date="2020-06" db="EMBL/GenBank/DDBJ databases">
        <title>Legume-microbial interactions unlock mineral nutrients during tropical forest succession.</title>
        <authorList>
            <person name="Epihov D.Z."/>
        </authorList>
    </citation>
    <scope>NUCLEOTIDE SEQUENCE [LARGE SCALE GENOMIC DNA]</scope>
    <source>
        <strain evidence="5">Pan2503</strain>
    </source>
</reference>
<evidence type="ECO:0000256" key="3">
    <source>
        <dbReference type="SAM" id="MobiDB-lite"/>
    </source>
</evidence>
<evidence type="ECO:0000259" key="4">
    <source>
        <dbReference type="Pfam" id="PF00326"/>
    </source>
</evidence>
<dbReference type="EMBL" id="JACDQQ010002656">
    <property type="protein sequence ID" value="MBA0088747.1"/>
    <property type="molecule type" value="Genomic_DNA"/>
</dbReference>
<keyword evidence="6" id="KW-1185">Reference proteome</keyword>
<keyword evidence="2" id="KW-0645">Protease</keyword>
<dbReference type="AlphaFoldDB" id="A0A7V8NWI2"/>
<dbReference type="Proteomes" id="UP000567293">
    <property type="component" value="Unassembled WGS sequence"/>
</dbReference>
<evidence type="ECO:0000313" key="5">
    <source>
        <dbReference type="EMBL" id="MBA0088747.1"/>
    </source>
</evidence>
<sequence length="600" mass="66143">PVPSPDGKWVAFLSDRPGQIAGTPEGKKQLYVISAEGGEAQQVTKVENDVNDCAWAPDSKRIAFSMTDPETKAMKDRKEKYGEYFTVHGDYQMTHLWILEFSSGSPTAAEPKRLTEGDQFSVGDFSWSPDGTRIAFSAQRDPDLISIGTADLYVVTVHDKAVKKIVSTPGPDRNPHWSPDGKKIAFETAAGSQNFFYTDGRIGVVPADGGAVQILTESFDEDPSLVGWGPDGIYFGAARKTAAHLFRLNPADGAIEKLSAPEGMVAFGFSFANDYKTVAYRAALDNQYGEIYTTIVAPWQGRKLTAMGEQMKGFTLAHREVISWKSGDGTTIEGVLYTPPDLDAKKKHPLLVVIHGGPTGTDQPVVNADRYYPIERFVAKGALVLRPNYRGSAGYGEKFRSLNVRNLGIGDYADVISGVDSLIAKGVVDKDRVGAMGWSEGGYISAYIATFSDRFRAVSVGAGISDWTTYYVNTDITPFTRQYLHALPWDDPEIYWKTSPISNIAKAQTPTLIQHGENDRRVPIPNAYELRQALEDRGVPVKMMVYKGFGHGITKPKQQRAVMEENEKWFAQYIWGEKPEERKPAEPKKDEKKSTAAVNP</sequence>
<dbReference type="SUPFAM" id="SSF53474">
    <property type="entry name" value="alpha/beta-Hydrolases"/>
    <property type="match status" value="1"/>
</dbReference>
<feature type="region of interest" description="Disordered" evidence="3">
    <location>
        <begin position="580"/>
        <end position="600"/>
    </location>
</feature>
<dbReference type="Gene3D" id="2.120.10.30">
    <property type="entry name" value="TolB, C-terminal domain"/>
    <property type="match status" value="2"/>
</dbReference>
<dbReference type="Pfam" id="PF07676">
    <property type="entry name" value="PD40"/>
    <property type="match status" value="3"/>
</dbReference>
<dbReference type="GO" id="GO:0006508">
    <property type="term" value="P:proteolysis"/>
    <property type="evidence" value="ECO:0007669"/>
    <property type="project" value="InterPro"/>
</dbReference>
<name>A0A7V8NWI2_9BACT</name>
<dbReference type="PANTHER" id="PTHR42776:SF27">
    <property type="entry name" value="DIPEPTIDYL PEPTIDASE FAMILY MEMBER 6"/>
    <property type="match status" value="1"/>
</dbReference>
<feature type="domain" description="Peptidase S9 prolyl oligopeptidase catalytic" evidence="4">
    <location>
        <begin position="377"/>
        <end position="574"/>
    </location>
</feature>
<dbReference type="Gene3D" id="3.40.50.1820">
    <property type="entry name" value="alpha/beta hydrolase"/>
    <property type="match status" value="1"/>
</dbReference>
<evidence type="ECO:0000313" key="6">
    <source>
        <dbReference type="Proteomes" id="UP000567293"/>
    </source>
</evidence>
<keyword evidence="1" id="KW-0378">Hydrolase</keyword>
<dbReference type="InterPro" id="IPR011042">
    <property type="entry name" value="6-blade_b-propeller_TolB-like"/>
</dbReference>
<evidence type="ECO:0000256" key="2">
    <source>
        <dbReference type="ARBA" id="ARBA00022825"/>
    </source>
</evidence>
<gene>
    <name evidence="5" type="ORF">HRJ53_27470</name>
</gene>
<feature type="compositionally biased region" description="Basic and acidic residues" evidence="3">
    <location>
        <begin position="580"/>
        <end position="594"/>
    </location>
</feature>
<comment type="caution">
    <text evidence="5">The sequence shown here is derived from an EMBL/GenBank/DDBJ whole genome shotgun (WGS) entry which is preliminary data.</text>
</comment>
<dbReference type="SUPFAM" id="SSF82171">
    <property type="entry name" value="DPP6 N-terminal domain-like"/>
    <property type="match status" value="1"/>
</dbReference>
<dbReference type="PANTHER" id="PTHR42776">
    <property type="entry name" value="SERINE PEPTIDASE S9 FAMILY MEMBER"/>
    <property type="match status" value="1"/>
</dbReference>
<accession>A0A7V8NWI2</accession>
<proteinExistence type="predicted"/>
<dbReference type="InterPro" id="IPR029058">
    <property type="entry name" value="AB_hydrolase_fold"/>
</dbReference>
<organism evidence="5 6">
    <name type="scientific">Candidatus Acidiferrum panamense</name>
    <dbReference type="NCBI Taxonomy" id="2741543"/>
    <lineage>
        <taxon>Bacteria</taxon>
        <taxon>Pseudomonadati</taxon>
        <taxon>Acidobacteriota</taxon>
        <taxon>Terriglobia</taxon>
        <taxon>Candidatus Acidiferrales</taxon>
        <taxon>Candidatus Acidiferrum</taxon>
    </lineage>
</organism>
<evidence type="ECO:0000256" key="1">
    <source>
        <dbReference type="ARBA" id="ARBA00022801"/>
    </source>
</evidence>
<dbReference type="GO" id="GO:0004252">
    <property type="term" value="F:serine-type endopeptidase activity"/>
    <property type="evidence" value="ECO:0007669"/>
    <property type="project" value="TreeGrafter"/>
</dbReference>
<dbReference type="InterPro" id="IPR001375">
    <property type="entry name" value="Peptidase_S9_cat"/>
</dbReference>
<protein>
    <submittedName>
        <fullName evidence="5">S9 family peptidase</fullName>
    </submittedName>
</protein>
<dbReference type="InterPro" id="IPR011659">
    <property type="entry name" value="WD40"/>
</dbReference>
<dbReference type="Pfam" id="PF00326">
    <property type="entry name" value="Peptidase_S9"/>
    <property type="match status" value="1"/>
</dbReference>
<feature type="non-terminal residue" evidence="5">
    <location>
        <position position="1"/>
    </location>
</feature>
<keyword evidence="2" id="KW-0720">Serine protease</keyword>